<dbReference type="PANTHER" id="PTHR42951:SF17">
    <property type="entry name" value="METALLO-BETA-LACTAMASE DOMAIN-CONTAINING PROTEIN"/>
    <property type="match status" value="1"/>
</dbReference>
<sequence length="206" mass="22769">MEKIKNVFCIEGLGSDSNCYLIDDILVDTGTGLNKDYLPQKIQEAGLKTDDITMIVNTHAHYDHVGGNYIFPNAKVAIHEKDAPIIRAESDPMSVGFFFGKSIQRHDVDIKLKENDKIANFEVIHTPGHSHGGISLWDGEILISGDTIFANGGFGRLDIGGDSEEMANSLEKLSKLDVKYLLPGHGPWTNNGKRHVELAKQMFQGY</sequence>
<dbReference type="PANTHER" id="PTHR42951">
    <property type="entry name" value="METALLO-BETA-LACTAMASE DOMAIN-CONTAINING"/>
    <property type="match status" value="1"/>
</dbReference>
<feature type="domain" description="Metallo-beta-lactamase" evidence="1">
    <location>
        <begin position="16"/>
        <end position="185"/>
    </location>
</feature>
<proteinExistence type="predicted"/>
<dbReference type="EMBL" id="NIZT01000038">
    <property type="protein sequence ID" value="RBQ22858.1"/>
    <property type="molecule type" value="Genomic_DNA"/>
</dbReference>
<evidence type="ECO:0000313" key="3">
    <source>
        <dbReference type="Proteomes" id="UP000253099"/>
    </source>
</evidence>
<dbReference type="CDD" id="cd06262">
    <property type="entry name" value="metallo-hydrolase-like_MBL-fold"/>
    <property type="match status" value="1"/>
</dbReference>
<gene>
    <name evidence="2" type="primary">gloB_2</name>
    <name evidence="2" type="ORF">ALNOE001_14310</name>
</gene>
<dbReference type="InterPro" id="IPR001279">
    <property type="entry name" value="Metallo-B-lactamas"/>
</dbReference>
<dbReference type="Proteomes" id="UP000253099">
    <property type="component" value="Unassembled WGS sequence"/>
</dbReference>
<keyword evidence="3" id="KW-1185">Reference proteome</keyword>
<protein>
    <submittedName>
        <fullName evidence="2">Hydroxyacylglutathione hydrolase</fullName>
        <ecNumber evidence="2">3.1.2.6</ecNumber>
    </submittedName>
</protein>
<name>A0A366M9F9_9EURY</name>
<dbReference type="InterPro" id="IPR036866">
    <property type="entry name" value="RibonucZ/Hydroxyglut_hydro"/>
</dbReference>
<keyword evidence="2" id="KW-0378">Hydrolase</keyword>
<dbReference type="Gene3D" id="3.60.15.10">
    <property type="entry name" value="Ribonuclease Z/Hydroxyacylglutathione hydrolase-like"/>
    <property type="match status" value="1"/>
</dbReference>
<dbReference type="SMART" id="SM00849">
    <property type="entry name" value="Lactamase_B"/>
    <property type="match status" value="1"/>
</dbReference>
<comment type="caution">
    <text evidence="2">The sequence shown here is derived from an EMBL/GenBank/DDBJ whole genome shotgun (WGS) entry which is preliminary data.</text>
</comment>
<reference evidence="2 3" key="1">
    <citation type="submission" date="2018-06" db="EMBL/GenBank/DDBJ databases">
        <title>Genomic insight into two independent archaeal endosymbiosis events.</title>
        <authorList>
            <person name="Lind A.E."/>
            <person name="Lewis W.H."/>
            <person name="Spang A."/>
            <person name="Guy L."/>
            <person name="Embley M.T."/>
            <person name="Ettema T.J.G."/>
        </authorList>
    </citation>
    <scope>NUCLEOTIDE SEQUENCE [LARGE SCALE GENOMIC DNA]</scope>
    <source>
        <strain evidence="2">NOE</strain>
    </source>
</reference>
<dbReference type="GO" id="GO:0004416">
    <property type="term" value="F:hydroxyacylglutathione hydrolase activity"/>
    <property type="evidence" value="ECO:0007669"/>
    <property type="project" value="UniProtKB-EC"/>
</dbReference>
<dbReference type="SUPFAM" id="SSF56281">
    <property type="entry name" value="Metallo-hydrolase/oxidoreductase"/>
    <property type="match status" value="1"/>
</dbReference>
<dbReference type="InterPro" id="IPR050855">
    <property type="entry name" value="NDM-1-like"/>
</dbReference>
<organism evidence="2 3">
    <name type="scientific">Candidatus Methanobinarius endosymbioticus</name>
    <dbReference type="NCBI Taxonomy" id="2006182"/>
    <lineage>
        <taxon>Archaea</taxon>
        <taxon>Methanobacteriati</taxon>
        <taxon>Methanobacteriota</taxon>
        <taxon>Methanomada group</taxon>
        <taxon>Methanobacteria</taxon>
        <taxon>Methanobacteriales</taxon>
        <taxon>Methanobacteriaceae</taxon>
        <taxon>Candidatus Methanobinarius</taxon>
    </lineage>
</organism>
<accession>A0A366M9F9</accession>
<evidence type="ECO:0000313" key="2">
    <source>
        <dbReference type="EMBL" id="RBQ22858.1"/>
    </source>
</evidence>
<evidence type="ECO:0000259" key="1">
    <source>
        <dbReference type="SMART" id="SM00849"/>
    </source>
</evidence>
<dbReference type="AlphaFoldDB" id="A0A366M9F9"/>
<dbReference type="EC" id="3.1.2.6" evidence="2"/>
<dbReference type="Pfam" id="PF00753">
    <property type="entry name" value="Lactamase_B"/>
    <property type="match status" value="1"/>
</dbReference>